<dbReference type="EMBL" id="MJEQ01037187">
    <property type="protein sequence ID" value="OIT03105.1"/>
    <property type="molecule type" value="Genomic_DNA"/>
</dbReference>
<gene>
    <name evidence="2" type="ORF">A4A49_57420</name>
</gene>
<dbReference type="InterPro" id="IPR054722">
    <property type="entry name" value="PolX-like_BBD"/>
</dbReference>
<evidence type="ECO:0000313" key="2">
    <source>
        <dbReference type="EMBL" id="OIT03105.1"/>
    </source>
</evidence>
<protein>
    <recommendedName>
        <fullName evidence="1">Retrovirus-related Pol polyprotein from transposon TNT 1-94-like beta-barrel domain-containing protein</fullName>
    </recommendedName>
</protein>
<proteinExistence type="predicted"/>
<dbReference type="Proteomes" id="UP000187609">
    <property type="component" value="Unassembled WGS sequence"/>
</dbReference>
<feature type="domain" description="Retrovirus-related Pol polyprotein from transposon TNT 1-94-like beta-barrel" evidence="1">
    <location>
        <begin position="1"/>
        <end position="33"/>
    </location>
</feature>
<keyword evidence="3" id="KW-1185">Reference proteome</keyword>
<organism evidence="2 3">
    <name type="scientific">Nicotiana attenuata</name>
    <name type="common">Coyote tobacco</name>
    <dbReference type="NCBI Taxonomy" id="49451"/>
    <lineage>
        <taxon>Eukaryota</taxon>
        <taxon>Viridiplantae</taxon>
        <taxon>Streptophyta</taxon>
        <taxon>Embryophyta</taxon>
        <taxon>Tracheophyta</taxon>
        <taxon>Spermatophyta</taxon>
        <taxon>Magnoliopsida</taxon>
        <taxon>eudicotyledons</taxon>
        <taxon>Gunneridae</taxon>
        <taxon>Pentapetalae</taxon>
        <taxon>asterids</taxon>
        <taxon>lamiids</taxon>
        <taxon>Solanales</taxon>
        <taxon>Solanaceae</taxon>
        <taxon>Nicotianoideae</taxon>
        <taxon>Nicotianeae</taxon>
        <taxon>Nicotiana</taxon>
    </lineage>
</organism>
<name>A0A1J6J7D0_NICAT</name>
<dbReference type="Gramene" id="OIT03105">
    <property type="protein sequence ID" value="OIT03105"/>
    <property type="gene ID" value="A4A49_57420"/>
</dbReference>
<dbReference type="AlphaFoldDB" id="A0A1J6J7D0"/>
<comment type="caution">
    <text evidence="2">The sequence shown here is derived from an EMBL/GenBank/DDBJ whole genome shotgun (WGS) entry which is preliminary data.</text>
</comment>
<sequence>MHDGVVRTLTDVKLVPDLKKNLISLGTLESLGCKYTGEGGVLKVSHSTLVIMKARRSGTLYTLLGSTVIGDTAVSTSDKSDSDITRLWHMQLGYMSEK</sequence>
<evidence type="ECO:0000259" key="1">
    <source>
        <dbReference type="Pfam" id="PF22936"/>
    </source>
</evidence>
<feature type="non-terminal residue" evidence="2">
    <location>
        <position position="98"/>
    </location>
</feature>
<accession>A0A1J6J7D0</accession>
<reference evidence="2" key="1">
    <citation type="submission" date="2016-11" db="EMBL/GenBank/DDBJ databases">
        <title>The genome of Nicotiana attenuata.</title>
        <authorList>
            <person name="Xu S."/>
            <person name="Brockmoeller T."/>
            <person name="Gaquerel E."/>
            <person name="Navarro A."/>
            <person name="Kuhl H."/>
            <person name="Gase K."/>
            <person name="Ling Z."/>
            <person name="Zhou W."/>
            <person name="Kreitzer C."/>
            <person name="Stanke M."/>
            <person name="Tang H."/>
            <person name="Lyons E."/>
            <person name="Pandey P."/>
            <person name="Pandey S.P."/>
            <person name="Timmermann B."/>
            <person name="Baldwin I.T."/>
        </authorList>
    </citation>
    <scope>NUCLEOTIDE SEQUENCE [LARGE SCALE GENOMIC DNA]</scope>
    <source>
        <strain evidence="2">UT</strain>
    </source>
</reference>
<dbReference type="Pfam" id="PF22936">
    <property type="entry name" value="Pol_BBD"/>
    <property type="match status" value="1"/>
</dbReference>
<evidence type="ECO:0000313" key="3">
    <source>
        <dbReference type="Proteomes" id="UP000187609"/>
    </source>
</evidence>